<dbReference type="SUPFAM" id="SSF53098">
    <property type="entry name" value="Ribonuclease H-like"/>
    <property type="match status" value="1"/>
</dbReference>
<proteinExistence type="predicted"/>
<dbReference type="GeneID" id="89946778"/>
<dbReference type="InterPro" id="IPR002562">
    <property type="entry name" value="3'-5'_exonuclease_dom"/>
</dbReference>
<feature type="compositionally biased region" description="Low complexity" evidence="1">
    <location>
        <begin position="57"/>
        <end position="69"/>
    </location>
</feature>
<name>A0AAN7HXS4_9FUNG</name>
<dbReference type="Pfam" id="PF01612">
    <property type="entry name" value="DNA_pol_A_exo1"/>
    <property type="match status" value="1"/>
</dbReference>
<dbReference type="GO" id="GO:0008408">
    <property type="term" value="F:3'-5' exonuclease activity"/>
    <property type="evidence" value="ECO:0007669"/>
    <property type="project" value="InterPro"/>
</dbReference>
<keyword evidence="4" id="KW-1185">Reference proteome</keyword>
<sequence>MGKVTKHSNNKDKGKARSFSTLRFSATKGFISNQATITQAFKRVAKFNAAATSIDPSSSSNQGESSTSESQEELSVPEEAGLEEGEENCEAEDNDTVQDLPLNTQHRDFFESLCARLHEDGRPVEYDRNTFWVEPVNPYFALLKKLPAKEEPNKSLYQPRVFLWLPHHLLPHRSKSLECPKCKSPLKSKGFNKDPHARRIVDLASCFYLLSCRYECTVTGCKKPGFEDSWQSHDPIIMRQLPQELQMEFPAVLTSKGGVSKTVANLLRPCMQNSMGPQRFQKLLRELHVLRHDQLELQYLLSCLAKKKGLLRNYSFLPYSNFEDPHQYAGYVPSATYFRTLYTAMIEELKPKMDKHAMLLDGKVLKCDHSFKFPKHIAKIEDAGVFTALFTVTNEYEEIVHQVLVPSKSLIYLKHSLQKMKEAYELYGHEMPVAFFTDNVQSDKRFLESIFDSLKVIQEVPRQQETANSNANRLFLRLPNDVEVDYLNRDVGLIIRKMKDLNDKLTVERNAGKPSVIGLDTEWNVNDDPHYDQVDVIQIAHGNTVDVLHIDRSWLALPKELVDVLVNADITKVGRSIGVDFSRLNNRFGIECKTKLELGSFCSARQLISTGTMSLSDISLCILGAPLDKGPQRSAWNMADLSPDLLNYAAIDAWASLAIYSVAANHLPVGNRVLPTCPVGSFVDVMPPRNSQAVAYGEIVVNGSTATVRITKVYVPGYLANGIALQTYGEPPFELRVPAAHLITAASPSEASSISSANPTAPSDPVIATPVSNPNAIMESEIQSKMQEIFGDAIDRVDKAGFTSGYRQFAWYNADPKIAFTRVVKDIFHLMDMIKPYKRHTLYKQFTRKFSESLFTIDETDKEKVIAAFAQKRLRDPSFTHTWDSKMKYDRAWLWRRVRRKVSAPEVLLPLLKSLFLSYGPLKCAKSGRALFDKKSWDQAAAVLRTVQLGHVSDPPDVQLYIKTGKLDDLKLTLYRCIRGTNSLEGGVHQNLIRKFGSFGAGPELANAMLTEYRLRHNLDVGSKNRHSVIYKSHYDPWLVQHIDLLRQKMGFSADTRNIALSVNALEYCGSGELFGICPLPNEEMVKIGILPSEITDESLPLIDKTIPQLQDTVFMKVGSTLRSHLGRYKFVANNQCTKFAVLAVHTMKEKSEFRVIYETHYKNSNNRRINFVDFASKFNEKANGIDIFYKTTDHLEKYYKDFELQDGVSKTEEIHQIALRLIEHQVVSTNQPSQLLPAASPRIPSINNIFAVVSAATIDAQISPPSVSSQLLQPQPQQPHLQHNVLPAGYYFQPSLPVPSHRLQDVLPVPDHRPQTALLVPTHRFISPRLQMCHPHPYQKAPVITKRVTARKCKGCGSEVCNGKNKRTDCSSPRCLKCAATSGCPGIWDAKNCNR</sequence>
<dbReference type="Gene3D" id="3.30.420.10">
    <property type="entry name" value="Ribonuclease H-like superfamily/Ribonuclease H"/>
    <property type="match status" value="1"/>
</dbReference>
<dbReference type="CDD" id="cd06141">
    <property type="entry name" value="WRN_exo"/>
    <property type="match status" value="1"/>
</dbReference>
<evidence type="ECO:0000256" key="1">
    <source>
        <dbReference type="SAM" id="MobiDB-lite"/>
    </source>
</evidence>
<dbReference type="RefSeq" id="XP_064679044.1">
    <property type="nucleotide sequence ID" value="XM_064822444.1"/>
</dbReference>
<comment type="caution">
    <text evidence="3">The sequence shown here is derived from an EMBL/GenBank/DDBJ whole genome shotgun (WGS) entry which is preliminary data.</text>
</comment>
<dbReference type="GO" id="GO:0006139">
    <property type="term" value="P:nucleobase-containing compound metabolic process"/>
    <property type="evidence" value="ECO:0007669"/>
    <property type="project" value="InterPro"/>
</dbReference>
<reference evidence="3 4" key="1">
    <citation type="submission" date="2022-11" db="EMBL/GenBank/DDBJ databases">
        <title>Mucor velutinosus strain NIH1002 WGS.</title>
        <authorList>
            <person name="Subramanian P."/>
            <person name="Mullikin J.C."/>
            <person name="Segre J.A."/>
            <person name="Zelazny A.M."/>
        </authorList>
    </citation>
    <scope>NUCLEOTIDE SEQUENCE [LARGE SCALE GENOMIC DNA]</scope>
    <source>
        <strain evidence="3 4">NIH1002</strain>
    </source>
</reference>
<evidence type="ECO:0000313" key="4">
    <source>
        <dbReference type="Proteomes" id="UP001304243"/>
    </source>
</evidence>
<feature type="compositionally biased region" description="Acidic residues" evidence="1">
    <location>
        <begin position="70"/>
        <end position="96"/>
    </location>
</feature>
<organism evidence="3 4">
    <name type="scientific">Mucor velutinosus</name>
    <dbReference type="NCBI Taxonomy" id="708070"/>
    <lineage>
        <taxon>Eukaryota</taxon>
        <taxon>Fungi</taxon>
        <taxon>Fungi incertae sedis</taxon>
        <taxon>Mucoromycota</taxon>
        <taxon>Mucoromycotina</taxon>
        <taxon>Mucoromycetes</taxon>
        <taxon>Mucorales</taxon>
        <taxon>Mucorineae</taxon>
        <taxon>Mucoraceae</taxon>
        <taxon>Mucor</taxon>
    </lineage>
</organism>
<evidence type="ECO:0000313" key="3">
    <source>
        <dbReference type="EMBL" id="KAK4512378.1"/>
    </source>
</evidence>
<dbReference type="EMBL" id="JASEJX010000021">
    <property type="protein sequence ID" value="KAK4512378.1"/>
    <property type="molecule type" value="Genomic_DNA"/>
</dbReference>
<dbReference type="Proteomes" id="UP001304243">
    <property type="component" value="Unassembled WGS sequence"/>
</dbReference>
<dbReference type="GO" id="GO:0003676">
    <property type="term" value="F:nucleic acid binding"/>
    <property type="evidence" value="ECO:0007669"/>
    <property type="project" value="InterPro"/>
</dbReference>
<dbReference type="PANTHER" id="PTHR24401">
    <property type="entry name" value="SI:CH211-243P7.3-RELATED"/>
    <property type="match status" value="1"/>
</dbReference>
<feature type="domain" description="3'-5' exonuclease" evidence="2">
    <location>
        <begin position="489"/>
        <end position="668"/>
    </location>
</feature>
<evidence type="ECO:0000259" key="2">
    <source>
        <dbReference type="SMART" id="SM00474"/>
    </source>
</evidence>
<dbReference type="InterPro" id="IPR036397">
    <property type="entry name" value="RNaseH_sf"/>
</dbReference>
<gene>
    <name evidence="3" type="ORF">ATC70_003076</name>
</gene>
<dbReference type="SMART" id="SM00474">
    <property type="entry name" value="35EXOc"/>
    <property type="match status" value="1"/>
</dbReference>
<dbReference type="InterPro" id="IPR046616">
    <property type="entry name" value="DUF6729"/>
</dbReference>
<protein>
    <recommendedName>
        <fullName evidence="2">3'-5' exonuclease domain-containing protein</fullName>
    </recommendedName>
</protein>
<dbReference type="PANTHER" id="PTHR24401:SF29">
    <property type="entry name" value="SI:CH211-243P7.3-RELATED"/>
    <property type="match status" value="1"/>
</dbReference>
<dbReference type="Pfam" id="PF20499">
    <property type="entry name" value="DUF6729"/>
    <property type="match status" value="1"/>
</dbReference>
<dbReference type="InterPro" id="IPR012337">
    <property type="entry name" value="RNaseH-like_sf"/>
</dbReference>
<accession>A0AAN7HXS4</accession>
<feature type="region of interest" description="Disordered" evidence="1">
    <location>
        <begin position="52"/>
        <end position="101"/>
    </location>
</feature>